<protein>
    <submittedName>
        <fullName evidence="1">Putative ovule protein</fullName>
    </submittedName>
</protein>
<sequence>MTKEPCLKHENLQKRGFNICSWFAFVESEVTTQPFISSLLLQLIELEPLSQDYRRAAVKLEFMRSGEGNQGTWNTIPSVIWLIVGKKRCP</sequence>
<proteinExistence type="predicted"/>
<evidence type="ECO:0000313" key="1">
    <source>
        <dbReference type="EMBL" id="JAP21248.1"/>
    </source>
</evidence>
<reference evidence="1" key="1">
    <citation type="submission" date="2015-12" db="EMBL/GenBank/DDBJ databases">
        <title>Gene expression during late stages of embryo sac development: a critical building block for successful pollen-pistil interactions.</title>
        <authorList>
            <person name="Liu Y."/>
            <person name="Joly V."/>
            <person name="Sabar M."/>
            <person name="Matton D.P."/>
        </authorList>
    </citation>
    <scope>NUCLEOTIDE SEQUENCE</scope>
</reference>
<name>A0A0V0HMT3_SOLCH</name>
<organism evidence="1">
    <name type="scientific">Solanum chacoense</name>
    <name type="common">Chaco potato</name>
    <dbReference type="NCBI Taxonomy" id="4108"/>
    <lineage>
        <taxon>Eukaryota</taxon>
        <taxon>Viridiplantae</taxon>
        <taxon>Streptophyta</taxon>
        <taxon>Embryophyta</taxon>
        <taxon>Tracheophyta</taxon>
        <taxon>Spermatophyta</taxon>
        <taxon>Magnoliopsida</taxon>
        <taxon>eudicotyledons</taxon>
        <taxon>Gunneridae</taxon>
        <taxon>Pentapetalae</taxon>
        <taxon>asterids</taxon>
        <taxon>lamiids</taxon>
        <taxon>Solanales</taxon>
        <taxon>Solanaceae</taxon>
        <taxon>Solanoideae</taxon>
        <taxon>Solaneae</taxon>
        <taxon>Solanum</taxon>
    </lineage>
</organism>
<dbReference type="AlphaFoldDB" id="A0A0V0HMT3"/>
<dbReference type="EMBL" id="GEDG01017910">
    <property type="protein sequence ID" value="JAP21248.1"/>
    <property type="molecule type" value="Transcribed_RNA"/>
</dbReference>
<accession>A0A0V0HMT3</accession>